<proteinExistence type="inferred from homology"/>
<dbReference type="PRINTS" id="PR01179">
    <property type="entry name" value="ODADCRBXLASE"/>
</dbReference>
<dbReference type="SUPFAM" id="SSF51419">
    <property type="entry name" value="PLP-binding barrel"/>
    <property type="match status" value="1"/>
</dbReference>
<protein>
    <recommendedName>
        <fullName evidence="6">ornithine decarboxylase</fullName>
        <ecNumber evidence="6">4.1.1.17</ecNumber>
    </recommendedName>
</protein>
<feature type="domain" description="Orn/DAP/Arg decarboxylase 2 N-terminal" evidence="10">
    <location>
        <begin position="37"/>
        <end position="272"/>
    </location>
</feature>
<keyword evidence="4 11" id="KW-0456">Lyase</keyword>
<evidence type="ECO:0000256" key="2">
    <source>
        <dbReference type="ARBA" id="ARBA00008872"/>
    </source>
</evidence>
<comment type="similarity">
    <text evidence="2 8">Belongs to the Orn/Lys/Arg decarboxylase class-II family.</text>
</comment>
<evidence type="ECO:0000256" key="5">
    <source>
        <dbReference type="ARBA" id="ARBA00034115"/>
    </source>
</evidence>
<evidence type="ECO:0000256" key="6">
    <source>
        <dbReference type="ARBA" id="ARBA00034138"/>
    </source>
</evidence>
<dbReference type="InterPro" id="IPR002433">
    <property type="entry name" value="Orn_de-COase"/>
</dbReference>
<evidence type="ECO:0000256" key="8">
    <source>
        <dbReference type="RuleBase" id="RU003737"/>
    </source>
</evidence>
<name>A0ABX8Z199_9BACT</name>
<dbReference type="RefSeq" id="WP_194844615.1">
    <property type="nucleotide sequence ID" value="NZ_CP075585.1"/>
</dbReference>
<dbReference type="InterPro" id="IPR029066">
    <property type="entry name" value="PLP-binding_barrel"/>
</dbReference>
<accession>A0ABX8Z199</accession>
<dbReference type="InterPro" id="IPR009006">
    <property type="entry name" value="Ala_racemase/Decarboxylase_C"/>
</dbReference>
<dbReference type="Pfam" id="PF02784">
    <property type="entry name" value="Orn_Arg_deC_N"/>
    <property type="match status" value="1"/>
</dbReference>
<dbReference type="PANTHER" id="PTHR11482:SF6">
    <property type="entry name" value="ORNITHINE DECARBOXYLASE 1-RELATED"/>
    <property type="match status" value="1"/>
</dbReference>
<dbReference type="PROSITE" id="PS00878">
    <property type="entry name" value="ODR_DC_2_1"/>
    <property type="match status" value="1"/>
</dbReference>
<dbReference type="Gene3D" id="3.20.20.10">
    <property type="entry name" value="Alanine racemase"/>
    <property type="match status" value="1"/>
</dbReference>
<evidence type="ECO:0000259" key="10">
    <source>
        <dbReference type="Pfam" id="PF02784"/>
    </source>
</evidence>
<keyword evidence="3" id="KW-0663">Pyridoxal phosphate</keyword>
<dbReference type="EC" id="4.1.1.17" evidence="6"/>
<evidence type="ECO:0000259" key="9">
    <source>
        <dbReference type="Pfam" id="PF00278"/>
    </source>
</evidence>
<evidence type="ECO:0000256" key="1">
    <source>
        <dbReference type="ARBA" id="ARBA00001933"/>
    </source>
</evidence>
<keyword evidence="12" id="KW-1185">Reference proteome</keyword>
<dbReference type="Gene3D" id="2.40.37.10">
    <property type="entry name" value="Lyase, Ornithine Decarboxylase, Chain A, domain 1"/>
    <property type="match status" value="1"/>
</dbReference>
<evidence type="ECO:0000256" key="4">
    <source>
        <dbReference type="ARBA" id="ARBA00023239"/>
    </source>
</evidence>
<comment type="cofactor">
    <cofactor evidence="1">
        <name>pyridoxal 5'-phosphate</name>
        <dbReference type="ChEBI" id="CHEBI:597326"/>
    </cofactor>
</comment>
<dbReference type="InterPro" id="IPR022653">
    <property type="entry name" value="De-COase2_pyr-phos_BS"/>
</dbReference>
<gene>
    <name evidence="11" type="ORF">RHAB15C_0001316</name>
</gene>
<comment type="catalytic activity">
    <reaction evidence="7">
        <text>L-ornithine + H(+) = putrescine + CO2</text>
        <dbReference type="Rhea" id="RHEA:22964"/>
        <dbReference type="ChEBI" id="CHEBI:15378"/>
        <dbReference type="ChEBI" id="CHEBI:16526"/>
        <dbReference type="ChEBI" id="CHEBI:46911"/>
        <dbReference type="ChEBI" id="CHEBI:326268"/>
        <dbReference type="EC" id="4.1.1.17"/>
    </reaction>
</comment>
<dbReference type="GO" id="GO:0004586">
    <property type="term" value="F:ornithine decarboxylase activity"/>
    <property type="evidence" value="ECO:0007669"/>
    <property type="project" value="UniProtKB-EC"/>
</dbReference>
<feature type="domain" description="Orn/DAP/Arg decarboxylase 2 C-terminal" evidence="9">
    <location>
        <begin position="31"/>
        <end position="370"/>
    </location>
</feature>
<dbReference type="EMBL" id="CP075585">
    <property type="protein sequence ID" value="QZA59429.1"/>
    <property type="molecule type" value="Genomic_DNA"/>
</dbReference>
<dbReference type="CDD" id="cd00622">
    <property type="entry name" value="PLPDE_III_ODC"/>
    <property type="match status" value="1"/>
</dbReference>
<reference evidence="11 12" key="1">
    <citation type="submission" date="2021-05" db="EMBL/GenBank/DDBJ databases">
        <title>Ecology and evolution of chlamydial symbionts of arthropods.</title>
        <authorList>
            <person name="Halter T."/>
            <person name="Sixt B.S."/>
            <person name="Toenshoff E.R."/>
            <person name="Koestlbacher S."/>
            <person name="Schulz F."/>
            <person name="Kostanjsek R."/>
            <person name="Collingro A."/>
            <person name="Hendrickx F."/>
            <person name="Horn M."/>
        </authorList>
    </citation>
    <scope>NUCLEOTIDE SEQUENCE [LARGE SCALE GENOMIC DNA]</scope>
    <source>
        <strain evidence="11 12">15C</strain>
    </source>
</reference>
<evidence type="ECO:0000313" key="12">
    <source>
        <dbReference type="Proteomes" id="UP000822862"/>
    </source>
</evidence>
<evidence type="ECO:0000256" key="7">
    <source>
        <dbReference type="ARBA" id="ARBA00049127"/>
    </source>
</evidence>
<dbReference type="InterPro" id="IPR022643">
    <property type="entry name" value="De-COase2_C"/>
</dbReference>
<sequence length="402" mass="44602">MTVDASVKIDIDKTVSDVIKDTTQEGWEDPFYVVDLGNIVYKYNLWKDLIPRVHPYYAVKCNDCPTVLNLLVALGAGFDCASKKEIDAVLSSGASSSSIIYANPCKANSFITYAASIGVDVMTFDNELELHKIKKLFPQARMVLRIRVDDSKSICQLGMKFGCYEQHIPGLLRVAKDLDLNVIGVSFHVGSGCQDTYAYAMALETAARIFALAKTLGFDFTFLDIGGGFPGFKEDLILFEEIAHIVNEKLDRHFPADSGVEIIAEPGRYFTASAFTLCTNVIAKRELSFPNEDTMNMYYINDGLYGSFNCLVFDHAAVTPLAYQMKPSSKDRLQKSSVWGPTCDGMDCILKTCYLPSLNVGDWIIFENMGAYTISAASTFNGFEKPILKFILPLSMKVLLNF</sequence>
<dbReference type="InterPro" id="IPR000183">
    <property type="entry name" value="Orn/DAP/Arg_de-COase"/>
</dbReference>
<dbReference type="PANTHER" id="PTHR11482">
    <property type="entry name" value="ARGININE/DIAMINOPIMELATE/ORNITHINE DECARBOXYLASE"/>
    <property type="match status" value="1"/>
</dbReference>
<dbReference type="Pfam" id="PF00278">
    <property type="entry name" value="Orn_DAP_Arg_deC"/>
    <property type="match status" value="1"/>
</dbReference>
<dbReference type="InterPro" id="IPR022644">
    <property type="entry name" value="De-COase2_N"/>
</dbReference>
<evidence type="ECO:0000256" key="3">
    <source>
        <dbReference type="ARBA" id="ARBA00022898"/>
    </source>
</evidence>
<organism evidence="11 12">
    <name type="scientific">Candidatus Rhabdochlamydia porcellionis</name>
    <dbReference type="NCBI Taxonomy" id="225148"/>
    <lineage>
        <taxon>Bacteria</taxon>
        <taxon>Pseudomonadati</taxon>
        <taxon>Chlamydiota</taxon>
        <taxon>Chlamydiia</taxon>
        <taxon>Parachlamydiales</taxon>
        <taxon>Candidatus Rhabdochlamydiaceae</taxon>
        <taxon>Candidatus Rhabdochlamydia</taxon>
    </lineage>
</organism>
<comment type="pathway">
    <text evidence="5">Amine and polyamine biosynthesis; putrescine biosynthesis via L-ornithine pathway; putrescine from L-ornithine: step 1/1.</text>
</comment>
<evidence type="ECO:0000313" key="11">
    <source>
        <dbReference type="EMBL" id="QZA59429.1"/>
    </source>
</evidence>
<dbReference type="PRINTS" id="PR01182">
    <property type="entry name" value="ORNDCRBXLASE"/>
</dbReference>
<dbReference type="Proteomes" id="UP000822862">
    <property type="component" value="Chromosome"/>
</dbReference>
<dbReference type="SUPFAM" id="SSF50621">
    <property type="entry name" value="Alanine racemase C-terminal domain-like"/>
    <property type="match status" value="1"/>
</dbReference>